<dbReference type="SUPFAM" id="SSF51679">
    <property type="entry name" value="Bacterial luciferase-like"/>
    <property type="match status" value="1"/>
</dbReference>
<dbReference type="RefSeq" id="WP_338452739.1">
    <property type="nucleotide sequence ID" value="NZ_CP137640.1"/>
</dbReference>
<dbReference type="InterPro" id="IPR050766">
    <property type="entry name" value="Bact_Lucif_Oxidored"/>
</dbReference>
<evidence type="ECO:0000313" key="5">
    <source>
        <dbReference type="Proteomes" id="UP001357223"/>
    </source>
</evidence>
<dbReference type="PANTHER" id="PTHR30137">
    <property type="entry name" value="LUCIFERASE-LIKE MONOOXYGENASE"/>
    <property type="match status" value="1"/>
</dbReference>
<feature type="domain" description="Luciferase-like" evidence="3">
    <location>
        <begin position="2"/>
        <end position="313"/>
    </location>
</feature>
<gene>
    <name evidence="4" type="ORF">R4Z09_13290</name>
</gene>
<reference evidence="4 5" key="1">
    <citation type="submission" date="2023-10" db="EMBL/GenBank/DDBJ databases">
        <title>Niallia locisalis sp.nov. isolated from a salt pond sample.</title>
        <authorList>
            <person name="Li X.-J."/>
            <person name="Dong L."/>
        </authorList>
    </citation>
    <scope>NUCLEOTIDE SEQUENCE [LARGE SCALE GENOMIC DNA]</scope>
    <source>
        <strain evidence="4 5">DSM 29761</strain>
    </source>
</reference>
<sequence length="355" mass="40281">MMKMGLFYVNECHDQNYERAYGEMLEQIQYGEELGFESVWLAEHHFSAYGSMPSPQVAAAAIAQITKKMDIGIGVSILNFDNPVRIAEDYAMVDILSNGRLKFGAGRGYQPIEAKGLGISLERTRERFWEYVEIIQGLWSNDTFSYNGEFYQFDNLRLTPKPIQERIPFYYACISPESFDLVVERGAQEFMVTPTLMVMDDVLEYTRRTRDRLLQKGIIPSIHMNLQMNIADDTDQAIKNVEKEMAIYFNKVLELIPGAKGTQAPATYERFAEVAKEFDGPINVAALNQSGVALLAGSEEAVNRLEVVEQAGVGSMSCWFKMGDMEHKKVMRTMKRFADEVLPYFKSPAQKATVL</sequence>
<dbReference type="Gene3D" id="3.20.20.30">
    <property type="entry name" value="Luciferase-like domain"/>
    <property type="match status" value="1"/>
</dbReference>
<dbReference type="Proteomes" id="UP001357223">
    <property type="component" value="Chromosome"/>
</dbReference>
<dbReference type="Pfam" id="PF00296">
    <property type="entry name" value="Bac_luciferase"/>
    <property type="match status" value="1"/>
</dbReference>
<name>A0ABZ2CJA3_9BACI</name>
<dbReference type="GO" id="GO:0016491">
    <property type="term" value="F:oxidoreductase activity"/>
    <property type="evidence" value="ECO:0007669"/>
    <property type="project" value="UniProtKB-KW"/>
</dbReference>
<evidence type="ECO:0000313" key="4">
    <source>
        <dbReference type="EMBL" id="WVX83867.1"/>
    </source>
</evidence>
<evidence type="ECO:0000256" key="2">
    <source>
        <dbReference type="ARBA" id="ARBA00023033"/>
    </source>
</evidence>
<proteinExistence type="predicted"/>
<dbReference type="InterPro" id="IPR011251">
    <property type="entry name" value="Luciferase-like_dom"/>
</dbReference>
<dbReference type="InterPro" id="IPR036661">
    <property type="entry name" value="Luciferase-like_sf"/>
</dbReference>
<keyword evidence="2" id="KW-0503">Monooxygenase</keyword>
<keyword evidence="1 4" id="KW-0560">Oxidoreductase</keyword>
<keyword evidence="5" id="KW-1185">Reference proteome</keyword>
<organism evidence="4 5">
    <name type="scientific">Niallia oryzisoli</name>
    <dbReference type="NCBI Taxonomy" id="1737571"/>
    <lineage>
        <taxon>Bacteria</taxon>
        <taxon>Bacillati</taxon>
        <taxon>Bacillota</taxon>
        <taxon>Bacilli</taxon>
        <taxon>Bacillales</taxon>
        <taxon>Bacillaceae</taxon>
        <taxon>Niallia</taxon>
    </lineage>
</organism>
<accession>A0ABZ2CJA3</accession>
<dbReference type="EC" id="1.-.-.-" evidence="4"/>
<dbReference type="EMBL" id="CP137640">
    <property type="protein sequence ID" value="WVX83867.1"/>
    <property type="molecule type" value="Genomic_DNA"/>
</dbReference>
<evidence type="ECO:0000256" key="1">
    <source>
        <dbReference type="ARBA" id="ARBA00023002"/>
    </source>
</evidence>
<evidence type="ECO:0000259" key="3">
    <source>
        <dbReference type="Pfam" id="PF00296"/>
    </source>
</evidence>
<protein>
    <submittedName>
        <fullName evidence="4">LLM class flavin-dependent oxidoreductase</fullName>
        <ecNumber evidence="4">1.-.-.-</ecNumber>
    </submittedName>
</protein>
<dbReference type="PANTHER" id="PTHR30137:SF8">
    <property type="entry name" value="BLR5498 PROTEIN"/>
    <property type="match status" value="1"/>
</dbReference>